<feature type="transmembrane region" description="Helical" evidence="11">
    <location>
        <begin position="12"/>
        <end position="34"/>
    </location>
</feature>
<dbReference type="AlphaFoldDB" id="A0A6A6ILV3"/>
<dbReference type="PANTHER" id="PTHR22883">
    <property type="entry name" value="ZINC FINGER DHHC DOMAIN CONTAINING PROTEIN"/>
    <property type="match status" value="1"/>
</dbReference>
<evidence type="ECO:0000256" key="6">
    <source>
        <dbReference type="ARBA" id="ARBA00023139"/>
    </source>
</evidence>
<evidence type="ECO:0000259" key="13">
    <source>
        <dbReference type="Pfam" id="PF01529"/>
    </source>
</evidence>
<evidence type="ECO:0000256" key="2">
    <source>
        <dbReference type="ARBA" id="ARBA00022679"/>
    </source>
</evidence>
<dbReference type="EMBL" id="ML987193">
    <property type="protein sequence ID" value="KAF2251386.1"/>
    <property type="molecule type" value="Genomic_DNA"/>
</dbReference>
<dbReference type="GO" id="GO:0006612">
    <property type="term" value="P:protein targeting to membrane"/>
    <property type="evidence" value="ECO:0007669"/>
    <property type="project" value="TreeGrafter"/>
</dbReference>
<comment type="domain">
    <text evidence="11">The DHHC domain is required for palmitoyltransferase activity.</text>
</comment>
<evidence type="ECO:0000313" key="15">
    <source>
        <dbReference type="Proteomes" id="UP000800094"/>
    </source>
</evidence>
<evidence type="ECO:0000256" key="3">
    <source>
        <dbReference type="ARBA" id="ARBA00022692"/>
    </source>
</evidence>
<sequence length="363" mass="41632">MGQLSSVLMPLLQLGALGFTAYVFIYSLAIEYLLRPSPDFQSRGVFPRKPTAVALITVFSILLLILMVTWMRLLQVIWTNPGLMPLGKPSSEKQEASQKYFEKYDAFIADYDGDPLWCNKCHNFKPDRTHHCRELNRCVRRMDHYCPWAGGIISETTHKFFIQFVFYGTIITTFTLVPMAYFLAERIRLLGSKPATWIAATALAGIFCIFTGTMFFTTFWNLSINYTTIETVQRGGVHNIAMLATAGTSRSKNSSRASRSPNQQPPTVLKEVQRDASRSYVLFQTQPFDHPWDIGTWPNLQSIMGYSIWQWLVPLKMSPCIQHDDIRGEFGWAQKVLDMAAEYQEDRPGMQIHLLSDSRRRNR</sequence>
<dbReference type="PROSITE" id="PS50216">
    <property type="entry name" value="DHHC"/>
    <property type="match status" value="1"/>
</dbReference>
<dbReference type="Pfam" id="PF01529">
    <property type="entry name" value="DHHC"/>
    <property type="match status" value="1"/>
</dbReference>
<comment type="similarity">
    <text evidence="9">Belongs to the DHHC palmitoyltransferase family. PFA5 subfamily.</text>
</comment>
<evidence type="ECO:0000256" key="10">
    <source>
        <dbReference type="ARBA" id="ARBA00048048"/>
    </source>
</evidence>
<feature type="compositionally biased region" description="Low complexity" evidence="12">
    <location>
        <begin position="249"/>
        <end position="260"/>
    </location>
</feature>
<proteinExistence type="inferred from homology"/>
<reference evidence="14" key="1">
    <citation type="journal article" date="2020" name="Stud. Mycol.">
        <title>101 Dothideomycetes genomes: a test case for predicting lifestyles and emergence of pathogens.</title>
        <authorList>
            <person name="Haridas S."/>
            <person name="Albert R."/>
            <person name="Binder M."/>
            <person name="Bloem J."/>
            <person name="Labutti K."/>
            <person name="Salamov A."/>
            <person name="Andreopoulos B."/>
            <person name="Baker S."/>
            <person name="Barry K."/>
            <person name="Bills G."/>
            <person name="Bluhm B."/>
            <person name="Cannon C."/>
            <person name="Castanera R."/>
            <person name="Culley D."/>
            <person name="Daum C."/>
            <person name="Ezra D."/>
            <person name="Gonzalez J."/>
            <person name="Henrissat B."/>
            <person name="Kuo A."/>
            <person name="Liang C."/>
            <person name="Lipzen A."/>
            <person name="Lutzoni F."/>
            <person name="Magnuson J."/>
            <person name="Mondo S."/>
            <person name="Nolan M."/>
            <person name="Ohm R."/>
            <person name="Pangilinan J."/>
            <person name="Park H.-J."/>
            <person name="Ramirez L."/>
            <person name="Alfaro M."/>
            <person name="Sun H."/>
            <person name="Tritt A."/>
            <person name="Yoshinaga Y."/>
            <person name="Zwiers L.-H."/>
            <person name="Turgeon B."/>
            <person name="Goodwin S."/>
            <person name="Spatafora J."/>
            <person name="Crous P."/>
            <person name="Grigoriev I."/>
        </authorList>
    </citation>
    <scope>NUCLEOTIDE SEQUENCE</scope>
    <source>
        <strain evidence="14">CBS 122368</strain>
    </source>
</reference>
<evidence type="ECO:0000256" key="12">
    <source>
        <dbReference type="SAM" id="MobiDB-lite"/>
    </source>
</evidence>
<dbReference type="GO" id="GO:0005783">
    <property type="term" value="C:endoplasmic reticulum"/>
    <property type="evidence" value="ECO:0007669"/>
    <property type="project" value="TreeGrafter"/>
</dbReference>
<accession>A0A6A6ILV3</accession>
<dbReference type="EC" id="2.3.1.225" evidence="11"/>
<dbReference type="GeneID" id="54582051"/>
<evidence type="ECO:0000256" key="4">
    <source>
        <dbReference type="ARBA" id="ARBA00022989"/>
    </source>
</evidence>
<keyword evidence="3 11" id="KW-0812">Transmembrane</keyword>
<organism evidence="14 15">
    <name type="scientific">Trematosphaeria pertusa</name>
    <dbReference type="NCBI Taxonomy" id="390896"/>
    <lineage>
        <taxon>Eukaryota</taxon>
        <taxon>Fungi</taxon>
        <taxon>Dikarya</taxon>
        <taxon>Ascomycota</taxon>
        <taxon>Pezizomycotina</taxon>
        <taxon>Dothideomycetes</taxon>
        <taxon>Pleosporomycetidae</taxon>
        <taxon>Pleosporales</taxon>
        <taxon>Massarineae</taxon>
        <taxon>Trematosphaeriaceae</taxon>
        <taxon>Trematosphaeria</taxon>
    </lineage>
</organism>
<keyword evidence="7" id="KW-0449">Lipoprotein</keyword>
<evidence type="ECO:0000313" key="14">
    <source>
        <dbReference type="EMBL" id="KAF2251386.1"/>
    </source>
</evidence>
<evidence type="ECO:0000256" key="5">
    <source>
        <dbReference type="ARBA" id="ARBA00023136"/>
    </source>
</evidence>
<evidence type="ECO:0000256" key="1">
    <source>
        <dbReference type="ARBA" id="ARBA00004141"/>
    </source>
</evidence>
<evidence type="ECO:0000256" key="11">
    <source>
        <dbReference type="RuleBase" id="RU079119"/>
    </source>
</evidence>
<gene>
    <name evidence="14" type="ORF">BU26DRAFT_518048</name>
</gene>
<protein>
    <recommendedName>
        <fullName evidence="11">Palmitoyltransferase</fullName>
        <ecNumber evidence="11">2.3.1.225</ecNumber>
    </recommendedName>
</protein>
<name>A0A6A6ILV3_9PLEO</name>
<dbReference type="InterPro" id="IPR039859">
    <property type="entry name" value="PFA4/ZDH16/20/ERF2-like"/>
</dbReference>
<dbReference type="RefSeq" id="XP_033686390.1">
    <property type="nucleotide sequence ID" value="XM_033828721.1"/>
</dbReference>
<dbReference type="GO" id="GO:0016020">
    <property type="term" value="C:membrane"/>
    <property type="evidence" value="ECO:0007669"/>
    <property type="project" value="UniProtKB-SubCell"/>
</dbReference>
<dbReference type="OrthoDB" id="331948at2759"/>
<feature type="domain" description="Palmitoyltransferase DHHC" evidence="13">
    <location>
        <begin position="115"/>
        <end position="233"/>
    </location>
</feature>
<dbReference type="InterPro" id="IPR001594">
    <property type="entry name" value="Palmitoyltrfase_DHHC"/>
</dbReference>
<feature type="transmembrane region" description="Helical" evidence="11">
    <location>
        <begin position="164"/>
        <end position="184"/>
    </location>
</feature>
<keyword evidence="5 11" id="KW-0472">Membrane</keyword>
<keyword evidence="2 11" id="KW-0808">Transferase</keyword>
<keyword evidence="8 11" id="KW-0012">Acyltransferase</keyword>
<evidence type="ECO:0000256" key="7">
    <source>
        <dbReference type="ARBA" id="ARBA00023288"/>
    </source>
</evidence>
<dbReference type="PANTHER" id="PTHR22883:SF23">
    <property type="entry name" value="PALMITOYLTRANSFERASE ZDHHC6"/>
    <property type="match status" value="1"/>
</dbReference>
<feature type="region of interest" description="Disordered" evidence="12">
    <location>
        <begin position="248"/>
        <end position="268"/>
    </location>
</feature>
<comment type="catalytic activity">
    <reaction evidence="10 11">
        <text>L-cysteinyl-[protein] + hexadecanoyl-CoA = S-hexadecanoyl-L-cysteinyl-[protein] + CoA</text>
        <dbReference type="Rhea" id="RHEA:36683"/>
        <dbReference type="Rhea" id="RHEA-COMP:10131"/>
        <dbReference type="Rhea" id="RHEA-COMP:11032"/>
        <dbReference type="ChEBI" id="CHEBI:29950"/>
        <dbReference type="ChEBI" id="CHEBI:57287"/>
        <dbReference type="ChEBI" id="CHEBI:57379"/>
        <dbReference type="ChEBI" id="CHEBI:74151"/>
        <dbReference type="EC" id="2.3.1.225"/>
    </reaction>
</comment>
<feature type="transmembrane region" description="Helical" evidence="11">
    <location>
        <begin position="196"/>
        <end position="220"/>
    </location>
</feature>
<evidence type="ECO:0000256" key="8">
    <source>
        <dbReference type="ARBA" id="ARBA00023315"/>
    </source>
</evidence>
<keyword evidence="15" id="KW-1185">Reference proteome</keyword>
<keyword evidence="4 11" id="KW-1133">Transmembrane helix</keyword>
<dbReference type="GO" id="GO:0019706">
    <property type="term" value="F:protein-cysteine S-palmitoyltransferase activity"/>
    <property type="evidence" value="ECO:0007669"/>
    <property type="project" value="UniProtKB-EC"/>
</dbReference>
<comment type="subcellular location">
    <subcellularLocation>
        <location evidence="1">Membrane</location>
        <topology evidence="1">Multi-pass membrane protein</topology>
    </subcellularLocation>
</comment>
<feature type="transmembrane region" description="Helical" evidence="11">
    <location>
        <begin position="55"/>
        <end position="78"/>
    </location>
</feature>
<dbReference type="Proteomes" id="UP000800094">
    <property type="component" value="Unassembled WGS sequence"/>
</dbReference>
<dbReference type="GO" id="GO:0005794">
    <property type="term" value="C:Golgi apparatus"/>
    <property type="evidence" value="ECO:0007669"/>
    <property type="project" value="TreeGrafter"/>
</dbReference>
<evidence type="ECO:0000256" key="9">
    <source>
        <dbReference type="ARBA" id="ARBA00038298"/>
    </source>
</evidence>
<keyword evidence="6" id="KW-0564">Palmitate</keyword>